<dbReference type="PANTHER" id="PTHR43767:SF10">
    <property type="entry name" value="SURFACTIN SYNTHASE SUBUNIT 1"/>
    <property type="match status" value="1"/>
</dbReference>
<dbReference type="OrthoDB" id="9803968at2"/>
<dbReference type="Gene3D" id="3.30.300.30">
    <property type="match status" value="1"/>
</dbReference>
<reference evidence="2 3" key="1">
    <citation type="submission" date="2018-11" db="EMBL/GenBank/DDBJ databases">
        <title>Sequencing the genomes of 1000 actinobacteria strains.</title>
        <authorList>
            <person name="Klenk H.-P."/>
        </authorList>
    </citation>
    <scope>NUCLEOTIDE SEQUENCE [LARGE SCALE GENOMIC DNA]</scope>
    <source>
        <strain evidence="2 3">DSM 44231</strain>
    </source>
</reference>
<sequence>MDELAGVVLGRAHAWAGSTFGLTRRDAACREVDALLGPVLSDEPQPVLVSLPFSATFIRVVETLVARGCPVVVGNPVNPALLDGSLAAAAGAGWRIHSPGPGADGEPRAALTRLDTRHDRPDLSAALIFPTSGTTGHAKLVTRTLSSISAEVERYRDYYARLGVHEGSRLTVLCSPLHTYGFFGGIVMSMDLGCAVGIPARHSLDGYRDALAADATVLLIPDQFRLVAAALPPSAEVVLVSAGSRLGEDHVRVVDAHPGVQICQLFGTTETGFVTGAQPTDPILSVGPPTARTRISDDGVLEVDTGSSPYLGGAARASTGAHWHSTGDLARVEGGLLHIEGRRDLVINVEGRKVDLEQVESVVEALPEVRAALARARGAAGYVLLVEGSAGRDAIEARLRSVAPDYMLPRDILFAEVPRTPSGKKRRAPQD</sequence>
<evidence type="ECO:0000259" key="1">
    <source>
        <dbReference type="Pfam" id="PF00501"/>
    </source>
</evidence>
<dbReference type="Pfam" id="PF00501">
    <property type="entry name" value="AMP-binding"/>
    <property type="match status" value="1"/>
</dbReference>
<proteinExistence type="predicted"/>
<dbReference type="InterPro" id="IPR045851">
    <property type="entry name" value="AMP-bd_C_sf"/>
</dbReference>
<dbReference type="PROSITE" id="PS00455">
    <property type="entry name" value="AMP_BINDING"/>
    <property type="match status" value="1"/>
</dbReference>
<dbReference type="GO" id="GO:0016874">
    <property type="term" value="F:ligase activity"/>
    <property type="evidence" value="ECO:0007669"/>
    <property type="project" value="UniProtKB-KW"/>
</dbReference>
<dbReference type="RefSeq" id="WP_123741164.1">
    <property type="nucleotide sequence ID" value="NZ_RJKM01000001.1"/>
</dbReference>
<organism evidence="2 3">
    <name type="scientific">Saccharothrix texasensis</name>
    <dbReference type="NCBI Taxonomy" id="103734"/>
    <lineage>
        <taxon>Bacteria</taxon>
        <taxon>Bacillati</taxon>
        <taxon>Actinomycetota</taxon>
        <taxon>Actinomycetes</taxon>
        <taxon>Pseudonocardiales</taxon>
        <taxon>Pseudonocardiaceae</taxon>
        <taxon>Saccharothrix</taxon>
    </lineage>
</organism>
<evidence type="ECO:0000313" key="3">
    <source>
        <dbReference type="Proteomes" id="UP000268727"/>
    </source>
</evidence>
<accession>A0A3N1GXE9</accession>
<dbReference type="InterPro" id="IPR000873">
    <property type="entry name" value="AMP-dep_synth/lig_dom"/>
</dbReference>
<feature type="domain" description="AMP-dependent synthetase/ligase" evidence="1">
    <location>
        <begin position="123"/>
        <end position="295"/>
    </location>
</feature>
<dbReference type="Gene3D" id="3.40.50.12780">
    <property type="entry name" value="N-terminal domain of ligase-like"/>
    <property type="match status" value="1"/>
</dbReference>
<dbReference type="InterPro" id="IPR020845">
    <property type="entry name" value="AMP-binding_CS"/>
</dbReference>
<dbReference type="SUPFAM" id="SSF56801">
    <property type="entry name" value="Acetyl-CoA synthetase-like"/>
    <property type="match status" value="1"/>
</dbReference>
<dbReference type="PANTHER" id="PTHR43767">
    <property type="entry name" value="LONG-CHAIN-FATTY-ACID--COA LIGASE"/>
    <property type="match status" value="1"/>
</dbReference>
<dbReference type="Proteomes" id="UP000268727">
    <property type="component" value="Unassembled WGS sequence"/>
</dbReference>
<dbReference type="AlphaFoldDB" id="A0A3N1GXE9"/>
<dbReference type="EMBL" id="RJKM01000001">
    <property type="protein sequence ID" value="ROP34934.1"/>
    <property type="molecule type" value="Genomic_DNA"/>
</dbReference>
<name>A0A3N1GXE9_9PSEU</name>
<evidence type="ECO:0000313" key="2">
    <source>
        <dbReference type="EMBL" id="ROP34934.1"/>
    </source>
</evidence>
<dbReference type="InterPro" id="IPR050237">
    <property type="entry name" value="ATP-dep_AMP-bd_enzyme"/>
</dbReference>
<dbReference type="InterPro" id="IPR042099">
    <property type="entry name" value="ANL_N_sf"/>
</dbReference>
<protein>
    <submittedName>
        <fullName evidence="2">Acyl-CoA synthetase (AMP-forming)/AMP-acid ligase II</fullName>
    </submittedName>
</protein>
<gene>
    <name evidence="2" type="ORF">EDD40_0143</name>
</gene>
<comment type="caution">
    <text evidence="2">The sequence shown here is derived from an EMBL/GenBank/DDBJ whole genome shotgun (WGS) entry which is preliminary data.</text>
</comment>
<keyword evidence="3" id="KW-1185">Reference proteome</keyword>
<keyword evidence="2" id="KW-0436">Ligase</keyword>